<dbReference type="InterPro" id="IPR051797">
    <property type="entry name" value="TrmB-like"/>
</dbReference>
<dbReference type="GO" id="GO:0006355">
    <property type="term" value="P:regulation of DNA-templated transcription"/>
    <property type="evidence" value="ECO:0007669"/>
    <property type="project" value="InterPro"/>
</dbReference>
<dbReference type="PANTHER" id="PTHR34293:SF1">
    <property type="entry name" value="HTH-TYPE TRANSCRIPTIONAL REGULATOR TRMBL2"/>
    <property type="match status" value="1"/>
</dbReference>
<dbReference type="Proteomes" id="UP000181909">
    <property type="component" value="Unassembled WGS sequence"/>
</dbReference>
<name>A0A1K1W619_STRAR</name>
<dbReference type="STRING" id="1893.SAMN02787144_1002293"/>
<dbReference type="OrthoDB" id="3369460at2"/>
<sequence length="343" mass="36521">MLQALGLSPAEEAVYTALLARPTASAQDLARQAGLEKGDTAHILHDLTARGLVAVDAGAGSGASAPVGCGAGDGSTTRYRLTPPSVALAPLLVEQRNALHRAETAFSMLTEQYRSTAAHPAGSVVEVVVGVEQVAHRFHQLQRGAQRELLVFLVGAPIAVPREDTDTSESAALDRGVDFRVVATKDYLDGHEVAQDMRAAITAGLELRLVEALPLKMVVSDRERAMVPLDVAESGGEPSAIVVHRSGLLAALVQLFEKEWAQARPLYPTPTGVRVQARAEQQPTEGELEVLALLLAGISDRRAASQLGVSIRTVERRTRRLMDLAGADSRLQLGWHAARAGWL</sequence>
<dbReference type="InterPro" id="IPR036390">
    <property type="entry name" value="WH_DNA-bd_sf"/>
</dbReference>
<proteinExistence type="predicted"/>
<evidence type="ECO:0000313" key="3">
    <source>
        <dbReference type="Proteomes" id="UP000181909"/>
    </source>
</evidence>
<dbReference type="SUPFAM" id="SSF46785">
    <property type="entry name" value="Winged helix' DNA-binding domain"/>
    <property type="match status" value="1"/>
</dbReference>
<dbReference type="SUPFAM" id="SSF46894">
    <property type="entry name" value="C-terminal effector domain of the bipartite response regulators"/>
    <property type="match status" value="1"/>
</dbReference>
<evidence type="ECO:0000259" key="1">
    <source>
        <dbReference type="SMART" id="SM00421"/>
    </source>
</evidence>
<dbReference type="AlphaFoldDB" id="A0A1K1W619"/>
<dbReference type="GO" id="GO:0003677">
    <property type="term" value="F:DNA binding"/>
    <property type="evidence" value="ECO:0007669"/>
    <property type="project" value="InterPro"/>
</dbReference>
<dbReference type="PANTHER" id="PTHR34293">
    <property type="entry name" value="HTH-TYPE TRANSCRIPTIONAL REGULATOR TRMBL2"/>
    <property type="match status" value="1"/>
</dbReference>
<accession>A0A1K1W619</accession>
<organism evidence="2 3">
    <name type="scientific">Streptomyces atratus</name>
    <dbReference type="NCBI Taxonomy" id="1893"/>
    <lineage>
        <taxon>Bacteria</taxon>
        <taxon>Bacillati</taxon>
        <taxon>Actinomycetota</taxon>
        <taxon>Actinomycetes</taxon>
        <taxon>Kitasatosporales</taxon>
        <taxon>Streptomycetaceae</taxon>
        <taxon>Streptomyces</taxon>
    </lineage>
</organism>
<dbReference type="Pfam" id="PF01978">
    <property type="entry name" value="TrmB"/>
    <property type="match status" value="1"/>
</dbReference>
<dbReference type="SMART" id="SM00421">
    <property type="entry name" value="HTH_LUXR"/>
    <property type="match status" value="1"/>
</dbReference>
<gene>
    <name evidence="2" type="ORF">SAMN02787144_1002293</name>
</gene>
<dbReference type="Gene3D" id="3.30.870.10">
    <property type="entry name" value="Endonuclease Chain A"/>
    <property type="match status" value="1"/>
</dbReference>
<dbReference type="EMBL" id="FPJO01000002">
    <property type="protein sequence ID" value="SFX32595.1"/>
    <property type="molecule type" value="Genomic_DNA"/>
</dbReference>
<dbReference type="Gene3D" id="1.10.10.10">
    <property type="entry name" value="Winged helix-like DNA-binding domain superfamily/Winged helix DNA-binding domain"/>
    <property type="match status" value="2"/>
</dbReference>
<dbReference type="InterPro" id="IPR002831">
    <property type="entry name" value="Tscrpt_reg_TrmB_N"/>
</dbReference>
<dbReference type="InterPro" id="IPR000792">
    <property type="entry name" value="Tscrpt_reg_LuxR_C"/>
</dbReference>
<feature type="domain" description="HTH luxR-type" evidence="1">
    <location>
        <begin position="280"/>
        <end position="337"/>
    </location>
</feature>
<dbReference type="InterPro" id="IPR036388">
    <property type="entry name" value="WH-like_DNA-bd_sf"/>
</dbReference>
<reference evidence="2 3" key="1">
    <citation type="submission" date="2016-11" db="EMBL/GenBank/DDBJ databases">
        <authorList>
            <person name="Jaros S."/>
            <person name="Januszkiewicz K."/>
            <person name="Wedrychowicz H."/>
        </authorList>
    </citation>
    <scope>NUCLEOTIDE SEQUENCE [LARGE SCALE GENOMIC DNA]</scope>
    <source>
        <strain evidence="2 3">OK807</strain>
    </source>
</reference>
<protein>
    <submittedName>
        <fullName evidence="2">Sugar-specific transcriptional regulator TrmB</fullName>
    </submittedName>
</protein>
<dbReference type="InterPro" id="IPR016032">
    <property type="entry name" value="Sig_transdc_resp-reg_C-effctor"/>
</dbReference>
<evidence type="ECO:0000313" key="2">
    <source>
        <dbReference type="EMBL" id="SFX32595.1"/>
    </source>
</evidence>
<dbReference type="RefSeq" id="WP_072483957.1">
    <property type="nucleotide sequence ID" value="NZ_CP108276.1"/>
</dbReference>